<reference evidence="1 2" key="1">
    <citation type="journal article" date="2019" name="Int. J. Syst. Evol. Microbiol.">
        <title>The Global Catalogue of Microorganisms (GCM) 10K type strain sequencing project: providing services to taxonomists for standard genome sequencing and annotation.</title>
        <authorList>
            <consortium name="The Broad Institute Genomics Platform"/>
            <consortium name="The Broad Institute Genome Sequencing Center for Infectious Disease"/>
            <person name="Wu L."/>
            <person name="Ma J."/>
        </authorList>
    </citation>
    <scope>NUCLEOTIDE SEQUENCE [LARGE SCALE GENOMIC DNA]</scope>
    <source>
        <strain evidence="1 2">JCM 14303</strain>
    </source>
</reference>
<gene>
    <name evidence="1" type="ORF">GCM10009741_46370</name>
</gene>
<accession>A0ABN2BDP4</accession>
<name>A0ABN2BDP4_9ACTN</name>
<evidence type="ECO:0000313" key="1">
    <source>
        <dbReference type="EMBL" id="GAA1538384.1"/>
    </source>
</evidence>
<sequence length="59" mass="6613">MARLSSFSVDFDETVIDMTTTGQHHPSSGDDFALPVLTTRLLTRRRVIDQMRTASATCR</sequence>
<dbReference type="Proteomes" id="UP001500363">
    <property type="component" value="Unassembled WGS sequence"/>
</dbReference>
<evidence type="ECO:0000313" key="2">
    <source>
        <dbReference type="Proteomes" id="UP001500363"/>
    </source>
</evidence>
<dbReference type="EMBL" id="BAAANC010000002">
    <property type="protein sequence ID" value="GAA1538384.1"/>
    <property type="molecule type" value="Genomic_DNA"/>
</dbReference>
<comment type="caution">
    <text evidence="1">The sequence shown here is derived from an EMBL/GenBank/DDBJ whole genome shotgun (WGS) entry which is preliminary data.</text>
</comment>
<proteinExistence type="predicted"/>
<organism evidence="1 2">
    <name type="scientific">Kribbella lupini</name>
    <dbReference type="NCBI Taxonomy" id="291602"/>
    <lineage>
        <taxon>Bacteria</taxon>
        <taxon>Bacillati</taxon>
        <taxon>Actinomycetota</taxon>
        <taxon>Actinomycetes</taxon>
        <taxon>Propionibacteriales</taxon>
        <taxon>Kribbellaceae</taxon>
        <taxon>Kribbella</taxon>
    </lineage>
</organism>
<keyword evidence="2" id="KW-1185">Reference proteome</keyword>
<protein>
    <submittedName>
        <fullName evidence="1">Uncharacterized protein</fullName>
    </submittedName>
</protein>